<evidence type="ECO:0000256" key="1">
    <source>
        <dbReference type="SAM" id="MobiDB-lite"/>
    </source>
</evidence>
<evidence type="ECO:0000313" key="3">
    <source>
        <dbReference type="Proteomes" id="UP000277212"/>
    </source>
</evidence>
<name>A0A3M2QLF9_9HYPO</name>
<feature type="region of interest" description="Disordered" evidence="1">
    <location>
        <begin position="47"/>
        <end position="68"/>
    </location>
</feature>
<dbReference type="EMBL" id="NKUJ01001112">
    <property type="protein sequence ID" value="RMI93870.1"/>
    <property type="molecule type" value="Genomic_DNA"/>
</dbReference>
<protein>
    <submittedName>
        <fullName evidence="2">Uncharacterized protein</fullName>
    </submittedName>
</protein>
<feature type="compositionally biased region" description="Polar residues" evidence="1">
    <location>
        <begin position="48"/>
        <end position="66"/>
    </location>
</feature>
<organism evidence="2 3">
    <name type="scientific">Fusarium kuroshium</name>
    <dbReference type="NCBI Taxonomy" id="2010991"/>
    <lineage>
        <taxon>Eukaryota</taxon>
        <taxon>Fungi</taxon>
        <taxon>Dikarya</taxon>
        <taxon>Ascomycota</taxon>
        <taxon>Pezizomycotina</taxon>
        <taxon>Sordariomycetes</taxon>
        <taxon>Hypocreomycetidae</taxon>
        <taxon>Hypocreales</taxon>
        <taxon>Nectriaceae</taxon>
        <taxon>Fusarium</taxon>
        <taxon>Fusarium solani species complex</taxon>
    </lineage>
</organism>
<evidence type="ECO:0000313" key="2">
    <source>
        <dbReference type="EMBL" id="RMI93870.1"/>
    </source>
</evidence>
<proteinExistence type="predicted"/>
<dbReference type="AlphaFoldDB" id="A0A3M2QLF9"/>
<accession>A0A3M2QLF9</accession>
<sequence length="192" mass="20611">MSGNTPAVAGILPELRAVLLGLPAEHRQSVAAFWVKVRQEIRALENAGPSSSSPIVAPSRPTSSASVARERRQLIDNTIADAIPEEEPSNAALTVLSLLPSGWIRSRVQSYPKRSNSLGCWLHTSQPAHKEYVKDNMRNTAHPDTKRPLGIQLYVHQVALAGKDGGSAEILLCGRGGSHEVRFPSAEVVTVG</sequence>
<keyword evidence="3" id="KW-1185">Reference proteome</keyword>
<reference evidence="2 3" key="1">
    <citation type="submission" date="2017-06" db="EMBL/GenBank/DDBJ databases">
        <title>Comparative genomic analysis of Ambrosia Fusariam Clade fungi.</title>
        <authorList>
            <person name="Stajich J.E."/>
            <person name="Carrillo J."/>
            <person name="Kijimoto T."/>
            <person name="Eskalen A."/>
            <person name="O'Donnell K."/>
            <person name="Kasson M."/>
        </authorList>
    </citation>
    <scope>NUCLEOTIDE SEQUENCE [LARGE SCALE GENOMIC DNA]</scope>
    <source>
        <strain evidence="2">UCR3666</strain>
    </source>
</reference>
<dbReference type="OrthoDB" id="10308052at2759"/>
<gene>
    <name evidence="2" type="ORF">CDV36_016526</name>
</gene>
<dbReference type="Proteomes" id="UP000277212">
    <property type="component" value="Unassembled WGS sequence"/>
</dbReference>
<comment type="caution">
    <text evidence="2">The sequence shown here is derived from an EMBL/GenBank/DDBJ whole genome shotgun (WGS) entry which is preliminary data.</text>
</comment>